<dbReference type="GO" id="GO:0016740">
    <property type="term" value="F:transferase activity"/>
    <property type="evidence" value="ECO:0007669"/>
    <property type="project" value="UniProtKB-KW"/>
</dbReference>
<proteinExistence type="predicted"/>
<dbReference type="Pfam" id="PF00494">
    <property type="entry name" value="SQS_PSY"/>
    <property type="match status" value="1"/>
</dbReference>
<sequence length="286" mass="31254">MAPTVSVSAFSHCEAIVREHEPDRYWASLFAPADKRPYLHALYAFNHAVACVRESVSAPLPGEIRLQWWRDVIDAAQSGAQGDPVSEALIATITRFSLPVQAFHDLIDARVFDLYDDPMPSLADLEGYCGETSSALFRLASIVLADGRDPGGADAAGHAGVAHAMTGLLRALPWHLRRGQVYLPADVLERHGVSRESLTTGAADGPGLSRALADLRAVARDHFTKTETAMADVAPEARAAFLAAATVPAYLARMEQRGYTPSRSIIDLPQWRRLWAFWRTAGRWGR</sequence>
<dbReference type="SUPFAM" id="SSF48576">
    <property type="entry name" value="Terpenoid synthases"/>
    <property type="match status" value="1"/>
</dbReference>
<evidence type="ECO:0000313" key="2">
    <source>
        <dbReference type="Proteomes" id="UP001429580"/>
    </source>
</evidence>
<name>A0ABX0UXZ7_9HYPH</name>
<gene>
    <name evidence="1" type="ORF">FHS82_001657</name>
</gene>
<protein>
    <submittedName>
        <fullName evidence="1">Phytoene synthase</fullName>
        <ecNumber evidence="1">2.5.1.32</ecNumber>
    </submittedName>
</protein>
<accession>A0ABX0UXZ7</accession>
<keyword evidence="2" id="KW-1185">Reference proteome</keyword>
<dbReference type="PANTHER" id="PTHR31480">
    <property type="entry name" value="BIFUNCTIONAL LYCOPENE CYCLASE/PHYTOENE SYNTHASE"/>
    <property type="match status" value="1"/>
</dbReference>
<dbReference type="RefSeq" id="WP_166950779.1">
    <property type="nucleotide sequence ID" value="NZ_JAASQI010000003.1"/>
</dbReference>
<organism evidence="1 2">
    <name type="scientific">Pseudochelatococcus lubricantis</name>
    <dbReference type="NCBI Taxonomy" id="1538102"/>
    <lineage>
        <taxon>Bacteria</taxon>
        <taxon>Pseudomonadati</taxon>
        <taxon>Pseudomonadota</taxon>
        <taxon>Alphaproteobacteria</taxon>
        <taxon>Hyphomicrobiales</taxon>
        <taxon>Chelatococcaceae</taxon>
        <taxon>Pseudochelatococcus</taxon>
    </lineage>
</organism>
<dbReference type="EMBL" id="JAASQI010000003">
    <property type="protein sequence ID" value="NIJ57821.1"/>
    <property type="molecule type" value="Genomic_DNA"/>
</dbReference>
<dbReference type="InterPro" id="IPR002060">
    <property type="entry name" value="Squ/phyt_synthse"/>
</dbReference>
<dbReference type="Gene3D" id="1.10.600.10">
    <property type="entry name" value="Farnesyl Diphosphate Synthase"/>
    <property type="match status" value="1"/>
</dbReference>
<dbReference type="InterPro" id="IPR008949">
    <property type="entry name" value="Isoprenoid_synthase_dom_sf"/>
</dbReference>
<keyword evidence="1" id="KW-0808">Transferase</keyword>
<dbReference type="EC" id="2.5.1.32" evidence="1"/>
<dbReference type="Proteomes" id="UP001429580">
    <property type="component" value="Unassembled WGS sequence"/>
</dbReference>
<reference evidence="1 2" key="1">
    <citation type="submission" date="2020-03" db="EMBL/GenBank/DDBJ databases">
        <title>Genomic Encyclopedia of Type Strains, Phase IV (KMG-IV): sequencing the most valuable type-strain genomes for metagenomic binning, comparative biology and taxonomic classification.</title>
        <authorList>
            <person name="Goeker M."/>
        </authorList>
    </citation>
    <scope>NUCLEOTIDE SEQUENCE [LARGE SCALE GENOMIC DNA]</scope>
    <source>
        <strain evidence="1 2">DSM 103870</strain>
    </source>
</reference>
<evidence type="ECO:0000313" key="1">
    <source>
        <dbReference type="EMBL" id="NIJ57821.1"/>
    </source>
</evidence>
<comment type="caution">
    <text evidence="1">The sequence shown here is derived from an EMBL/GenBank/DDBJ whole genome shotgun (WGS) entry which is preliminary data.</text>
</comment>